<gene>
    <name evidence="10" type="ORF">TIFTF001_010584</name>
</gene>
<dbReference type="InterPro" id="IPR044965">
    <property type="entry name" value="Glyco_hydro_17_plant"/>
</dbReference>
<evidence type="ECO:0000313" key="11">
    <source>
        <dbReference type="Proteomes" id="UP001187192"/>
    </source>
</evidence>
<sequence>MSLFYSLLTLSFYSLFFSLLPHPSAAVPFIGATYSPSTSATPSHVAGAVSSLGLDSVRLKSPDPAAVRAFLYSNASVLLTLPNSLVPSLAANRSAAFSWLSSFVVPFFPRAKISAISVGDDLLSSSPDLSPFLLPAIRNLHLSLSDLGLRQIQVSTTFSFLSTLSSSFFPPSSAQFLEPALSNVISPLLQFLGDTNSSLLVNVYPYNVYRLRTEIPIGFALFQEQRFNFRDDLATGVRYRNLFDMMVDAVVCAIAATGNDNIPVIVAETGWPGASGDPTEADANPLYAEMYLRGLVRHLRSGIGTPLRKEGVAGAYIYELFDKEEAAGKQGRTGKQNRSWGILYPNMTSKYDIDFSGSVGCLGGRDFLVVKLVWLVVIFVLASLRF</sequence>
<dbReference type="EC" id="3.2.1.39" evidence="3"/>
<comment type="caution">
    <text evidence="10">The sequence shown here is derived from an EMBL/GenBank/DDBJ whole genome shotgun (WGS) entry which is preliminary data.</text>
</comment>
<protein>
    <recommendedName>
        <fullName evidence="3">glucan endo-1,3-beta-D-glucosidase</fullName>
        <ecNumber evidence="3">3.2.1.39</ecNumber>
    </recommendedName>
    <alternativeName>
        <fullName evidence="6">(1-&gt;3)-beta-glucan endohydrolase</fullName>
    </alternativeName>
    <alternativeName>
        <fullName evidence="7">Beta-1,3-endoglucanase</fullName>
    </alternativeName>
</protein>
<keyword evidence="4" id="KW-0378">Hydrolase</keyword>
<keyword evidence="11" id="KW-1185">Reference proteome</keyword>
<dbReference type="InterPro" id="IPR017853">
    <property type="entry name" value="GH"/>
</dbReference>
<dbReference type="GO" id="GO:0005975">
    <property type="term" value="P:carbohydrate metabolic process"/>
    <property type="evidence" value="ECO:0007669"/>
    <property type="project" value="InterPro"/>
</dbReference>
<evidence type="ECO:0000256" key="8">
    <source>
        <dbReference type="RuleBase" id="RU004335"/>
    </source>
</evidence>
<name>A0AA87ZX86_FICCA</name>
<reference evidence="10" key="1">
    <citation type="submission" date="2023-07" db="EMBL/GenBank/DDBJ databases">
        <title>draft genome sequence of fig (Ficus carica).</title>
        <authorList>
            <person name="Takahashi T."/>
            <person name="Nishimura K."/>
        </authorList>
    </citation>
    <scope>NUCLEOTIDE SEQUENCE</scope>
</reference>
<keyword evidence="9" id="KW-0732">Signal</keyword>
<feature type="signal peptide" evidence="9">
    <location>
        <begin position="1"/>
        <end position="26"/>
    </location>
</feature>
<keyword evidence="5" id="KW-0326">Glycosidase</keyword>
<organism evidence="10 11">
    <name type="scientific">Ficus carica</name>
    <name type="common">Common fig</name>
    <dbReference type="NCBI Taxonomy" id="3494"/>
    <lineage>
        <taxon>Eukaryota</taxon>
        <taxon>Viridiplantae</taxon>
        <taxon>Streptophyta</taxon>
        <taxon>Embryophyta</taxon>
        <taxon>Tracheophyta</taxon>
        <taxon>Spermatophyta</taxon>
        <taxon>Magnoliopsida</taxon>
        <taxon>eudicotyledons</taxon>
        <taxon>Gunneridae</taxon>
        <taxon>Pentapetalae</taxon>
        <taxon>rosids</taxon>
        <taxon>fabids</taxon>
        <taxon>Rosales</taxon>
        <taxon>Moraceae</taxon>
        <taxon>Ficeae</taxon>
        <taxon>Ficus</taxon>
    </lineage>
</organism>
<dbReference type="AlphaFoldDB" id="A0AA87ZX86"/>
<evidence type="ECO:0000256" key="3">
    <source>
        <dbReference type="ARBA" id="ARBA00012780"/>
    </source>
</evidence>
<dbReference type="InterPro" id="IPR000490">
    <property type="entry name" value="Glyco_hydro_17"/>
</dbReference>
<dbReference type="EMBL" id="BTGU01000012">
    <property type="protein sequence ID" value="GMN41360.1"/>
    <property type="molecule type" value="Genomic_DNA"/>
</dbReference>
<evidence type="ECO:0000256" key="9">
    <source>
        <dbReference type="SAM" id="SignalP"/>
    </source>
</evidence>
<feature type="chain" id="PRO_5041644285" description="glucan endo-1,3-beta-D-glucosidase" evidence="9">
    <location>
        <begin position="27"/>
        <end position="386"/>
    </location>
</feature>
<dbReference type="GO" id="GO:0042973">
    <property type="term" value="F:glucan endo-1,3-beta-D-glucosidase activity"/>
    <property type="evidence" value="ECO:0007669"/>
    <property type="project" value="UniProtKB-EC"/>
</dbReference>
<evidence type="ECO:0000256" key="7">
    <source>
        <dbReference type="ARBA" id="ARBA00033417"/>
    </source>
</evidence>
<dbReference type="SUPFAM" id="SSF51445">
    <property type="entry name" value="(Trans)glycosidases"/>
    <property type="match status" value="1"/>
</dbReference>
<comment type="catalytic activity">
    <reaction evidence="1">
        <text>Hydrolysis of (1-&gt;3)-beta-D-glucosidic linkages in (1-&gt;3)-beta-D-glucans.</text>
        <dbReference type="EC" id="3.2.1.39"/>
    </reaction>
</comment>
<evidence type="ECO:0000256" key="1">
    <source>
        <dbReference type="ARBA" id="ARBA00000382"/>
    </source>
</evidence>
<dbReference type="Proteomes" id="UP001187192">
    <property type="component" value="Unassembled WGS sequence"/>
</dbReference>
<evidence type="ECO:0000256" key="4">
    <source>
        <dbReference type="ARBA" id="ARBA00022801"/>
    </source>
</evidence>
<dbReference type="Gene3D" id="3.20.20.80">
    <property type="entry name" value="Glycosidases"/>
    <property type="match status" value="1"/>
</dbReference>
<evidence type="ECO:0000256" key="5">
    <source>
        <dbReference type="ARBA" id="ARBA00023295"/>
    </source>
</evidence>
<proteinExistence type="inferred from homology"/>
<evidence type="ECO:0000256" key="2">
    <source>
        <dbReference type="ARBA" id="ARBA00008773"/>
    </source>
</evidence>
<dbReference type="Pfam" id="PF00332">
    <property type="entry name" value="Glyco_hydro_17"/>
    <property type="match status" value="1"/>
</dbReference>
<accession>A0AA87ZX86</accession>
<evidence type="ECO:0000313" key="10">
    <source>
        <dbReference type="EMBL" id="GMN41360.1"/>
    </source>
</evidence>
<comment type="similarity">
    <text evidence="2 8">Belongs to the glycosyl hydrolase 17 family.</text>
</comment>
<dbReference type="PANTHER" id="PTHR32227">
    <property type="entry name" value="GLUCAN ENDO-1,3-BETA-GLUCOSIDASE BG1-RELATED-RELATED"/>
    <property type="match status" value="1"/>
</dbReference>
<evidence type="ECO:0000256" key="6">
    <source>
        <dbReference type="ARBA" id="ARBA00033335"/>
    </source>
</evidence>